<feature type="transmembrane region" description="Helical" evidence="6">
    <location>
        <begin position="222"/>
        <end position="239"/>
    </location>
</feature>
<dbReference type="InterPro" id="IPR036259">
    <property type="entry name" value="MFS_trans_sf"/>
</dbReference>
<reference evidence="8 9" key="1">
    <citation type="submission" date="2013-04" db="EMBL/GenBank/DDBJ databases">
        <title>Draft genome of the heavy metal tolerant bacterium Lysinibacillus sphaericus strain OT4b.31.</title>
        <authorList>
            <person name="Pena-Montenegro T.D."/>
            <person name="Dussan J."/>
        </authorList>
    </citation>
    <scope>NUCLEOTIDE SEQUENCE [LARGE SCALE GENOMIC DNA]</scope>
    <source>
        <strain evidence="8 9">OT4b.31</strain>
    </source>
</reference>
<keyword evidence="2" id="KW-0813">Transport</keyword>
<comment type="subcellular location">
    <subcellularLocation>
        <location evidence="1">Cell membrane</location>
        <topology evidence="1">Multi-pass membrane protein</topology>
    </subcellularLocation>
</comment>
<feature type="transmembrane region" description="Helical" evidence="6">
    <location>
        <begin position="171"/>
        <end position="188"/>
    </location>
</feature>
<dbReference type="EMBL" id="AQPX01000006">
    <property type="protein sequence ID" value="EON74115.1"/>
    <property type="molecule type" value="Genomic_DNA"/>
</dbReference>
<dbReference type="GO" id="GO:0022857">
    <property type="term" value="F:transmembrane transporter activity"/>
    <property type="evidence" value="ECO:0007669"/>
    <property type="project" value="InterPro"/>
</dbReference>
<feature type="transmembrane region" description="Helical" evidence="6">
    <location>
        <begin position="106"/>
        <end position="124"/>
    </location>
</feature>
<dbReference type="InterPro" id="IPR020846">
    <property type="entry name" value="MFS_dom"/>
</dbReference>
<dbReference type="Gene3D" id="1.20.1250.20">
    <property type="entry name" value="MFS general substrate transporter like domains"/>
    <property type="match status" value="2"/>
</dbReference>
<gene>
    <name evidence="8" type="ORF">H131_03020</name>
</gene>
<name>R7ZJ46_LYSSH</name>
<dbReference type="CDD" id="cd17478">
    <property type="entry name" value="MFS_FsR"/>
    <property type="match status" value="1"/>
</dbReference>
<dbReference type="InterPro" id="IPR011701">
    <property type="entry name" value="MFS"/>
</dbReference>
<protein>
    <submittedName>
        <fullName evidence="8">Fosmidomycin resistance protein</fullName>
    </submittedName>
</protein>
<evidence type="ECO:0000256" key="3">
    <source>
        <dbReference type="ARBA" id="ARBA00022692"/>
    </source>
</evidence>
<evidence type="ECO:0000256" key="6">
    <source>
        <dbReference type="SAM" id="Phobius"/>
    </source>
</evidence>
<dbReference type="Proteomes" id="UP000013911">
    <property type="component" value="Unassembled WGS sequence"/>
</dbReference>
<dbReference type="HOGENOM" id="CLU_040537_2_0_9"/>
<feature type="transmembrane region" description="Helical" evidence="6">
    <location>
        <begin position="49"/>
        <end position="69"/>
    </location>
</feature>
<feature type="transmembrane region" description="Helical" evidence="6">
    <location>
        <begin position="349"/>
        <end position="370"/>
    </location>
</feature>
<organism evidence="8 9">
    <name type="scientific">Lysinibacillus sphaericus OT4b.31</name>
    <dbReference type="NCBI Taxonomy" id="1285586"/>
    <lineage>
        <taxon>Bacteria</taxon>
        <taxon>Bacillati</taxon>
        <taxon>Bacillota</taxon>
        <taxon>Bacilli</taxon>
        <taxon>Bacillales</taxon>
        <taxon>Bacillaceae</taxon>
        <taxon>Lysinibacillus</taxon>
    </lineage>
</organism>
<dbReference type="eggNOG" id="COG2223">
    <property type="taxonomic scope" value="Bacteria"/>
</dbReference>
<dbReference type="PROSITE" id="PS50850">
    <property type="entry name" value="MFS"/>
    <property type="match status" value="1"/>
</dbReference>
<feature type="transmembrane region" description="Helical" evidence="6">
    <location>
        <begin position="292"/>
        <end position="310"/>
    </location>
</feature>
<keyword evidence="3 6" id="KW-0812">Transmembrane</keyword>
<dbReference type="GO" id="GO:0005886">
    <property type="term" value="C:plasma membrane"/>
    <property type="evidence" value="ECO:0007669"/>
    <property type="project" value="UniProtKB-SubCell"/>
</dbReference>
<evidence type="ECO:0000256" key="5">
    <source>
        <dbReference type="ARBA" id="ARBA00023136"/>
    </source>
</evidence>
<dbReference type="PANTHER" id="PTHR43129:SF1">
    <property type="entry name" value="FOSMIDOMYCIN RESISTANCE PROTEIN"/>
    <property type="match status" value="1"/>
</dbReference>
<keyword evidence="5 6" id="KW-0472">Membrane</keyword>
<proteinExistence type="predicted"/>
<evidence type="ECO:0000256" key="2">
    <source>
        <dbReference type="ARBA" id="ARBA00022448"/>
    </source>
</evidence>
<evidence type="ECO:0000256" key="4">
    <source>
        <dbReference type="ARBA" id="ARBA00022989"/>
    </source>
</evidence>
<evidence type="ECO:0000313" key="9">
    <source>
        <dbReference type="Proteomes" id="UP000013911"/>
    </source>
</evidence>
<feature type="transmembrane region" description="Helical" evidence="6">
    <location>
        <begin position="316"/>
        <end position="337"/>
    </location>
</feature>
<dbReference type="Pfam" id="PF07690">
    <property type="entry name" value="MFS_1"/>
    <property type="match status" value="1"/>
</dbReference>
<dbReference type="PANTHER" id="PTHR43129">
    <property type="entry name" value="FOSMIDOMYCIN RESISTANCE PROTEIN"/>
    <property type="match status" value="1"/>
</dbReference>
<feature type="domain" description="Major facilitator superfamily (MFS) profile" evidence="7">
    <location>
        <begin position="19"/>
        <end position="400"/>
    </location>
</feature>
<feature type="transmembrane region" description="Helical" evidence="6">
    <location>
        <begin position="12"/>
        <end position="29"/>
    </location>
</feature>
<comment type="caution">
    <text evidence="8">The sequence shown here is derived from an EMBL/GenBank/DDBJ whole genome shotgun (WGS) entry which is preliminary data.</text>
</comment>
<feature type="transmembrane region" description="Helical" evidence="6">
    <location>
        <begin position="259"/>
        <end position="280"/>
    </location>
</feature>
<keyword evidence="4 6" id="KW-1133">Transmembrane helix</keyword>
<dbReference type="SUPFAM" id="SSF103473">
    <property type="entry name" value="MFS general substrate transporter"/>
    <property type="match status" value="1"/>
</dbReference>
<dbReference type="AlphaFoldDB" id="R7ZJ46"/>
<accession>R7ZJ46</accession>
<evidence type="ECO:0000259" key="7">
    <source>
        <dbReference type="PROSITE" id="PS50850"/>
    </source>
</evidence>
<evidence type="ECO:0000313" key="8">
    <source>
        <dbReference type="EMBL" id="EON74115.1"/>
    </source>
</evidence>
<evidence type="ECO:0000256" key="1">
    <source>
        <dbReference type="ARBA" id="ARBA00004651"/>
    </source>
</evidence>
<feature type="transmembrane region" description="Helical" evidence="6">
    <location>
        <begin position="376"/>
        <end position="396"/>
    </location>
</feature>
<dbReference type="PATRIC" id="fig|1285586.5.peg.605"/>
<sequence>MMTVMNKQMANFSNPVYPIMIAIGVAHLINDTMQAVIPAMFPILKSDLGLTFTQIGLISFVLNIFASALQPIVGFVSDKKPMPYALPIGMISSFIGIAILAVTTQYWVIIIAVLFLGFGSAIFHPEGSRVSFMAAGSKRGLAQSIYQVGGNSGQALAPLISAYILDIFGQRGAAFVLVLTTFGIILLSKIAKWYKKQLEQEQTSKNKRILVSSLPPLTKKQVGIALTLLFTIIFARSFYTTNITSFYVFYLMDHYDVTLRLGQILIFTFMAFGVIGTFFGGSLSDRIGRKNVILLSVVVPMPFCLALPYVPLWAAMIFLVIIGTLIMISFSVTVVYAQELVPSKIGTMAGLTTGFAFGMGAIGAMVIGVLMDHKGIDFTMMVVSILPLLLLVAFFLPKRRLKSCPGKASAVAESNGFI</sequence>